<dbReference type="Pfam" id="PF05936">
    <property type="entry name" value="T6SS_VasE"/>
    <property type="match status" value="1"/>
</dbReference>
<dbReference type="EMBL" id="QYBC01000027">
    <property type="protein sequence ID" value="RYB01872.1"/>
    <property type="molecule type" value="Genomic_DNA"/>
</dbReference>
<reference evidence="1 2" key="1">
    <citation type="submission" date="2018-09" db="EMBL/GenBank/DDBJ databases">
        <authorList>
            <person name="Grouzdev D.S."/>
            <person name="Krutkina M.S."/>
        </authorList>
    </citation>
    <scope>NUCLEOTIDE SEQUENCE [LARGE SCALE GENOMIC DNA]</scope>
    <source>
        <strain evidence="1 2">RmlP001</strain>
    </source>
</reference>
<accession>A0A4Q2R683</accession>
<dbReference type="RefSeq" id="WP_129221794.1">
    <property type="nucleotide sequence ID" value="NZ_QYBC01000027.1"/>
</dbReference>
<dbReference type="PANTHER" id="PTHR35566:SF1">
    <property type="entry name" value="TYPE VI SECRETION SYSTEM BASEPLATE COMPONENT TSSK1"/>
    <property type="match status" value="1"/>
</dbReference>
<evidence type="ECO:0000313" key="1">
    <source>
        <dbReference type="EMBL" id="RYB01872.1"/>
    </source>
</evidence>
<evidence type="ECO:0000313" key="2">
    <source>
        <dbReference type="Proteomes" id="UP000289411"/>
    </source>
</evidence>
<dbReference type="InterPro" id="IPR010263">
    <property type="entry name" value="T6SS_TssK"/>
</dbReference>
<reference evidence="1 2" key="2">
    <citation type="submission" date="2019-02" db="EMBL/GenBank/DDBJ databases">
        <title>'Lichenibacterium ramalinii' gen. nov. sp. nov., 'Lichenibacterium minor' gen. nov. sp. nov.</title>
        <authorList>
            <person name="Pankratov T."/>
        </authorList>
    </citation>
    <scope>NUCLEOTIDE SEQUENCE [LARGE SCALE GENOMIC DNA]</scope>
    <source>
        <strain evidence="1 2">RmlP001</strain>
    </source>
</reference>
<keyword evidence="2" id="KW-1185">Reference proteome</keyword>
<dbReference type="NCBIfam" id="TIGR03353">
    <property type="entry name" value="VI_chp_4"/>
    <property type="match status" value="1"/>
</dbReference>
<dbReference type="PANTHER" id="PTHR35566">
    <property type="entry name" value="BLR3599 PROTEIN"/>
    <property type="match status" value="1"/>
</dbReference>
<gene>
    <name evidence="1" type="primary">tssK</name>
    <name evidence="1" type="ORF">D3272_24080</name>
</gene>
<organism evidence="1 2">
    <name type="scientific">Lichenibacterium ramalinae</name>
    <dbReference type="NCBI Taxonomy" id="2316527"/>
    <lineage>
        <taxon>Bacteria</taxon>
        <taxon>Pseudomonadati</taxon>
        <taxon>Pseudomonadota</taxon>
        <taxon>Alphaproteobacteria</taxon>
        <taxon>Hyphomicrobiales</taxon>
        <taxon>Lichenihabitantaceae</taxon>
        <taxon>Lichenibacterium</taxon>
    </lineage>
</organism>
<dbReference type="AlphaFoldDB" id="A0A4Q2R683"/>
<dbReference type="Proteomes" id="UP000289411">
    <property type="component" value="Unassembled WGS sequence"/>
</dbReference>
<sequence>MLEENRVAWTEGMFLRVHHFQQADRWTERVVRATTRELQPYPWGFAECAVDRESLAVGRFALSYARGLFADGTSFEAPGDADLPPPLELVEGARDVLVHLALPSRQPGVAEMGDGRPADTGTRYRRSDYAAADANADSFLDSDIAVGRLRLSFAPSTGPLAGLEKLPVARIVEVRSDLAVVLDDKFIAPALNCAAQAPLAALLGELQGLVSHRAEAIAARIADPTVRGTAEIADFLLLQTLNRYDPPLRHLAAQAARIHPEEFYRFCLAAAGELSTFTAASKRASRYPDYRHDDLRASFAAVYADLRASLSAVLEQTAVPIELQERRHGVRVGTVEDRSLILQAGFVLAVRANMPAEQLRRQLPNQIKVGPVEQIAQLVNVALPGVPVRPLSVAPRQLPYRNGTVYFELDTAAALWRELAASGALAIHVAGSFPEIELELWAIRG</sequence>
<dbReference type="OrthoDB" id="9775333at2"/>
<protein>
    <submittedName>
        <fullName evidence="1">Type VI secretion system baseplate subunit TssK</fullName>
    </submittedName>
</protein>
<comment type="caution">
    <text evidence="1">The sequence shown here is derived from an EMBL/GenBank/DDBJ whole genome shotgun (WGS) entry which is preliminary data.</text>
</comment>
<proteinExistence type="predicted"/>
<name>A0A4Q2R683_9HYPH</name>